<dbReference type="SUPFAM" id="SSF54695">
    <property type="entry name" value="POZ domain"/>
    <property type="match status" value="1"/>
</dbReference>
<dbReference type="Proteomes" id="UP000800035">
    <property type="component" value="Unassembled WGS sequence"/>
</dbReference>
<evidence type="ECO:0000313" key="3">
    <source>
        <dbReference type="Proteomes" id="UP000800035"/>
    </source>
</evidence>
<reference evidence="2" key="1">
    <citation type="journal article" date="2020" name="Stud. Mycol.">
        <title>101 Dothideomycetes genomes: a test case for predicting lifestyles and emergence of pathogens.</title>
        <authorList>
            <person name="Haridas S."/>
            <person name="Albert R."/>
            <person name="Binder M."/>
            <person name="Bloem J."/>
            <person name="Labutti K."/>
            <person name="Salamov A."/>
            <person name="Andreopoulos B."/>
            <person name="Baker S."/>
            <person name="Barry K."/>
            <person name="Bills G."/>
            <person name="Bluhm B."/>
            <person name="Cannon C."/>
            <person name="Castanera R."/>
            <person name="Culley D."/>
            <person name="Daum C."/>
            <person name="Ezra D."/>
            <person name="Gonzalez J."/>
            <person name="Henrissat B."/>
            <person name="Kuo A."/>
            <person name="Liang C."/>
            <person name="Lipzen A."/>
            <person name="Lutzoni F."/>
            <person name="Magnuson J."/>
            <person name="Mondo S."/>
            <person name="Nolan M."/>
            <person name="Ohm R."/>
            <person name="Pangilinan J."/>
            <person name="Park H.-J."/>
            <person name="Ramirez L."/>
            <person name="Alfaro M."/>
            <person name="Sun H."/>
            <person name="Tritt A."/>
            <person name="Yoshinaga Y."/>
            <person name="Zwiers L.-H."/>
            <person name="Turgeon B."/>
            <person name="Goodwin S."/>
            <person name="Spatafora J."/>
            <person name="Crous P."/>
            <person name="Grigoriev I."/>
        </authorList>
    </citation>
    <scope>NUCLEOTIDE SEQUENCE</scope>
    <source>
        <strain evidence="2">CBS 675.92</strain>
    </source>
</reference>
<accession>A0A6A5THI8</accession>
<dbReference type="Gene3D" id="3.30.710.10">
    <property type="entry name" value="Potassium Channel Kv1.1, Chain A"/>
    <property type="match status" value="1"/>
</dbReference>
<gene>
    <name evidence="2" type="ORF">CC80DRAFT_496902</name>
</gene>
<dbReference type="InterPro" id="IPR011333">
    <property type="entry name" value="SKP1/BTB/POZ_sf"/>
</dbReference>
<protein>
    <recommendedName>
        <fullName evidence="1">BTB domain-containing protein</fullName>
    </recommendedName>
</protein>
<organism evidence="2 3">
    <name type="scientific">Byssothecium circinans</name>
    <dbReference type="NCBI Taxonomy" id="147558"/>
    <lineage>
        <taxon>Eukaryota</taxon>
        <taxon>Fungi</taxon>
        <taxon>Dikarya</taxon>
        <taxon>Ascomycota</taxon>
        <taxon>Pezizomycotina</taxon>
        <taxon>Dothideomycetes</taxon>
        <taxon>Pleosporomycetidae</taxon>
        <taxon>Pleosporales</taxon>
        <taxon>Massarineae</taxon>
        <taxon>Massarinaceae</taxon>
        <taxon>Byssothecium</taxon>
    </lineage>
</organism>
<proteinExistence type="predicted"/>
<dbReference type="PROSITE" id="PS50097">
    <property type="entry name" value="BTB"/>
    <property type="match status" value="1"/>
</dbReference>
<dbReference type="OrthoDB" id="1022638at2759"/>
<feature type="domain" description="BTB" evidence="1">
    <location>
        <begin position="20"/>
        <end position="89"/>
    </location>
</feature>
<dbReference type="PANTHER" id="PTHR47843:SF2">
    <property type="entry name" value="BTB DOMAIN-CONTAINING PROTEIN"/>
    <property type="match status" value="1"/>
</dbReference>
<name>A0A6A5THI8_9PLEO</name>
<evidence type="ECO:0000313" key="2">
    <source>
        <dbReference type="EMBL" id="KAF1950256.1"/>
    </source>
</evidence>
<dbReference type="Pfam" id="PF00651">
    <property type="entry name" value="BTB"/>
    <property type="match status" value="1"/>
</dbReference>
<sequence>MSAIGQQERQISDLLQSKILKVIVGKDEAEKVFSVHQDLICSCSDFFKNAMNGEWKESDTGTIHLTDDDPKVFAKYLQACYTGNFNMGRYRYIYADDAIPLVTEDEAITLAAVYALAEKLMDGKAKKSRHSSSLRCAPSLLDPRRWCRRGCRHHLRFHGRILRNSTAAR</sequence>
<dbReference type="EMBL" id="ML977027">
    <property type="protein sequence ID" value="KAF1950256.1"/>
    <property type="molecule type" value="Genomic_DNA"/>
</dbReference>
<keyword evidence="3" id="KW-1185">Reference proteome</keyword>
<evidence type="ECO:0000259" key="1">
    <source>
        <dbReference type="PROSITE" id="PS50097"/>
    </source>
</evidence>
<dbReference type="AlphaFoldDB" id="A0A6A5THI8"/>
<dbReference type="CDD" id="cd18186">
    <property type="entry name" value="BTB_POZ_ZBTB_KLHL-like"/>
    <property type="match status" value="1"/>
</dbReference>
<dbReference type="InterPro" id="IPR000210">
    <property type="entry name" value="BTB/POZ_dom"/>
</dbReference>
<dbReference type="PANTHER" id="PTHR47843">
    <property type="entry name" value="BTB DOMAIN-CONTAINING PROTEIN-RELATED"/>
    <property type="match status" value="1"/>
</dbReference>